<evidence type="ECO:0000313" key="1">
    <source>
        <dbReference type="EMBL" id="MBZ1350996.1"/>
    </source>
</evidence>
<organism evidence="1 2">
    <name type="scientific">Zwartia hollandica</name>
    <dbReference type="NCBI Taxonomy" id="324606"/>
    <lineage>
        <taxon>Bacteria</taxon>
        <taxon>Pseudomonadati</taxon>
        <taxon>Pseudomonadota</taxon>
        <taxon>Betaproteobacteria</taxon>
        <taxon>Burkholderiales</taxon>
        <taxon>Alcaligenaceae</taxon>
        <taxon>Zwartia</taxon>
    </lineage>
</organism>
<keyword evidence="2" id="KW-1185">Reference proteome</keyword>
<dbReference type="EMBL" id="JAHXRI010000007">
    <property type="protein sequence ID" value="MBZ1350996.1"/>
    <property type="molecule type" value="Genomic_DNA"/>
</dbReference>
<evidence type="ECO:0000313" key="2">
    <source>
        <dbReference type="Proteomes" id="UP000739565"/>
    </source>
</evidence>
<name>A0A953N8W4_9BURK</name>
<dbReference type="SUPFAM" id="SSF53756">
    <property type="entry name" value="UDP-Glycosyltransferase/glycogen phosphorylase"/>
    <property type="match status" value="1"/>
</dbReference>
<protein>
    <submittedName>
        <fullName evidence="1">Glycosyltransferase family 1 protein</fullName>
    </submittedName>
</protein>
<dbReference type="Proteomes" id="UP000739565">
    <property type="component" value="Unassembled WGS sequence"/>
</dbReference>
<accession>A0A953N8W4</accession>
<comment type="caution">
    <text evidence="1">The sequence shown here is derived from an EMBL/GenBank/DDBJ whole genome shotgun (WGS) entry which is preliminary data.</text>
</comment>
<proteinExistence type="predicted"/>
<sequence>MVARRTYIVEEGPNPSTDYFVLPALKHEVNPVIRCTWADLPSEQDLAYSSVIFVRYVPANWKQRIAQVRSTLARLVYFMDDDLFDYQASTGLPWKYRYKLAVHATRHRAWLQQMKVSLWVSTPWLKAKYASHNPALVEPEPIEAPSPACRVFYHGSASHRDEIEWLKPVIEQCIDANPSISFEIIGDHTVNQLYRSIPRVTVVHPMKWPSYQTFLATPGRDIGLAPMLDHPFNASRSHTKFFDITRAGAVGIYAKPGPWEHLIAHEENGMLCPMEPQSWVDAILKLAEAPAIRQALVQNAKEKITFLSNPRVL</sequence>
<gene>
    <name evidence="1" type="ORF">KZZ10_10100</name>
</gene>
<reference evidence="1" key="1">
    <citation type="submission" date="2021-07" db="EMBL/GenBank/DDBJ databases">
        <title>New genus and species of the family Alcaligenaceae.</title>
        <authorList>
            <person name="Hahn M.W."/>
        </authorList>
    </citation>
    <scope>NUCLEOTIDE SEQUENCE</scope>
    <source>
        <strain evidence="1">LF4-65</strain>
    </source>
</reference>
<dbReference type="AlphaFoldDB" id="A0A953N8W4"/>
<dbReference type="Gene3D" id="3.40.50.2000">
    <property type="entry name" value="Glycogen Phosphorylase B"/>
    <property type="match status" value="1"/>
</dbReference>
<dbReference type="RefSeq" id="WP_259661399.1">
    <property type="nucleotide sequence ID" value="NZ_JAHXRI010000007.1"/>
</dbReference>